<evidence type="ECO:0000313" key="1">
    <source>
        <dbReference type="EMBL" id="CPR10763.1"/>
    </source>
</evidence>
<reference evidence="1 2" key="1">
    <citation type="submission" date="2015-03" db="EMBL/GenBank/DDBJ databases">
        <authorList>
            <person name="Murphy D."/>
        </authorList>
    </citation>
    <scope>NUCLEOTIDE SEQUENCE [LARGE SCALE GENOMIC DNA]</scope>
    <source>
        <strain evidence="1 2">DSM 44277</strain>
    </source>
</reference>
<dbReference type="EMBL" id="CSTD01000002">
    <property type="protein sequence ID" value="CPR10763.1"/>
    <property type="molecule type" value="Genomic_DNA"/>
</dbReference>
<gene>
    <name evidence="1" type="ORF">BN971_02034</name>
</gene>
<name>A0A0U0W7L0_MYCBE</name>
<evidence type="ECO:0000313" key="2">
    <source>
        <dbReference type="Proteomes" id="UP000198875"/>
    </source>
</evidence>
<sequence>MAGPPTVITATIGMSVISVRRVASERSASTARVSSAAALRLSRGMTTVSTVTPIMPNGSISTSHV</sequence>
<proteinExistence type="predicted"/>
<dbReference type="AlphaFoldDB" id="A0A0U0W7L0"/>
<dbReference type="Proteomes" id="UP000198875">
    <property type="component" value="Unassembled WGS sequence"/>
</dbReference>
<accession>A0A0U0W7L0</accession>
<protein>
    <submittedName>
        <fullName evidence="1">Uncharacterized protein</fullName>
    </submittedName>
</protein>
<organism evidence="1 2">
    <name type="scientific">Mycobacterium bohemicum DSM 44277</name>
    <dbReference type="NCBI Taxonomy" id="1236609"/>
    <lineage>
        <taxon>Bacteria</taxon>
        <taxon>Bacillati</taxon>
        <taxon>Actinomycetota</taxon>
        <taxon>Actinomycetes</taxon>
        <taxon>Mycobacteriales</taxon>
        <taxon>Mycobacteriaceae</taxon>
        <taxon>Mycobacterium</taxon>
    </lineage>
</organism>